<evidence type="ECO:0000313" key="2">
    <source>
        <dbReference type="Proteomes" id="UP001209885"/>
    </source>
</evidence>
<accession>A0ABT3RPP1</accession>
<organism evidence="1 2">
    <name type="scientific">Mangrovivirga halotolerans</name>
    <dbReference type="NCBI Taxonomy" id="2993936"/>
    <lineage>
        <taxon>Bacteria</taxon>
        <taxon>Pseudomonadati</taxon>
        <taxon>Bacteroidota</taxon>
        <taxon>Cytophagia</taxon>
        <taxon>Cytophagales</taxon>
        <taxon>Mangrovivirgaceae</taxon>
        <taxon>Mangrovivirga</taxon>
    </lineage>
</organism>
<dbReference type="PROSITE" id="PS51257">
    <property type="entry name" value="PROKAR_LIPOPROTEIN"/>
    <property type="match status" value="1"/>
</dbReference>
<dbReference type="Proteomes" id="UP001209885">
    <property type="component" value="Unassembled WGS sequence"/>
</dbReference>
<dbReference type="RefSeq" id="WP_266055710.1">
    <property type="nucleotide sequence ID" value="NZ_JAPFQN010000003.1"/>
</dbReference>
<comment type="caution">
    <text evidence="1">The sequence shown here is derived from an EMBL/GenBank/DDBJ whole genome shotgun (WGS) entry which is preliminary data.</text>
</comment>
<keyword evidence="2" id="KW-1185">Reference proteome</keyword>
<sequence>MERLINLCLVMVLFMAISCNDDDEVEALPKVQDILTTSLTDYENAADDRWVQITEEEYNLLRIEMVDVNVCGLYDSAYVATTAFSNGSNSFTRANNVPDVVPPNNYVFAFRYEAYFDYQTSSSFEVKLSTESNNTGFKTIARPLPSHTGGNFYYFALKKGADAFTGTNEGYVGVYNDIDIAMVEAGSHYYQAGNNTDLPNSNDGYLNKYQALSTPSNPW</sequence>
<protein>
    <submittedName>
        <fullName evidence="1">Uncharacterized protein</fullName>
    </submittedName>
</protein>
<gene>
    <name evidence="1" type="ORF">OO013_05625</name>
</gene>
<reference evidence="1 2" key="1">
    <citation type="submission" date="2022-11" db="EMBL/GenBank/DDBJ databases">
        <title>The characterization of three novel Bacteroidetes species and genomic analysis of their roles in tidal elemental geochemical cycles.</title>
        <authorList>
            <person name="Ma K."/>
        </authorList>
    </citation>
    <scope>NUCLEOTIDE SEQUENCE [LARGE SCALE GENOMIC DNA]</scope>
    <source>
        <strain evidence="1 2">M17</strain>
    </source>
</reference>
<evidence type="ECO:0000313" key="1">
    <source>
        <dbReference type="EMBL" id="MCX2743334.1"/>
    </source>
</evidence>
<name>A0ABT3RPP1_9BACT</name>
<proteinExistence type="predicted"/>
<dbReference type="EMBL" id="JAPFQN010000003">
    <property type="protein sequence ID" value="MCX2743334.1"/>
    <property type="molecule type" value="Genomic_DNA"/>
</dbReference>